<feature type="transmembrane region" description="Helical" evidence="1">
    <location>
        <begin position="7"/>
        <end position="26"/>
    </location>
</feature>
<protein>
    <submittedName>
        <fullName evidence="2">DHHW family protein</fullName>
    </submittedName>
</protein>
<sequence>MHKKSNKIIIVMFITFLMSINILNILTPDRKFSEVENRVLVQLPNLKWKNLISGKFTKEFEEYTTDQFVFRDFWVGIKSDMERLTLKSENKGIFFGKKGYLLEDYKKPDEGLEENVKSVNVFSKKLPNVSTYLMLAPNSVKVYEDKLPLFASPYDQLKTIKFVKENLNKDIEFIDTYDKLSSKKNEYIYFKTDHHWTMRGAYYAYQALAKQLEIKPHSIEDFYTKTVTDTFYGTFYSKASNMHISPDSIEIFQPKTDITYEVCYADDNKCTNTLYELKHLDTKDKYSVFLDGNHALVTIKTSIKNNKKIAIFKDSYSHCFIPFLANHYEEIHVIDLRYYKLNVYEYIKNHDIKESLFLYNVATFSTDENIKFLK</sequence>
<dbReference type="Proteomes" id="UP001079657">
    <property type="component" value="Unassembled WGS sequence"/>
</dbReference>
<name>A0ABT4CM08_9CLOT</name>
<dbReference type="EMBL" id="JAPQES010000001">
    <property type="protein sequence ID" value="MCY6370089.1"/>
    <property type="molecule type" value="Genomic_DNA"/>
</dbReference>
<proteinExistence type="predicted"/>
<gene>
    <name evidence="2" type="ORF">OXH55_05540</name>
</gene>
<reference evidence="2" key="1">
    <citation type="submission" date="2022-12" db="EMBL/GenBank/DDBJ databases">
        <authorList>
            <person name="Wang J."/>
        </authorList>
    </citation>
    <scope>NUCLEOTIDE SEQUENCE</scope>
    <source>
        <strain evidence="2">HY-42-06</strain>
    </source>
</reference>
<keyword evidence="3" id="KW-1185">Reference proteome</keyword>
<keyword evidence="1" id="KW-0472">Membrane</keyword>
<dbReference type="InterPro" id="IPR025945">
    <property type="entry name" value="DHHW"/>
</dbReference>
<evidence type="ECO:0000256" key="1">
    <source>
        <dbReference type="SAM" id="Phobius"/>
    </source>
</evidence>
<evidence type="ECO:0000313" key="3">
    <source>
        <dbReference type="Proteomes" id="UP001079657"/>
    </source>
</evidence>
<keyword evidence="1" id="KW-1133">Transmembrane helix</keyword>
<dbReference type="Pfam" id="PF14286">
    <property type="entry name" value="DHHW"/>
    <property type="match status" value="1"/>
</dbReference>
<comment type="caution">
    <text evidence="2">The sequence shown here is derived from an EMBL/GenBank/DDBJ whole genome shotgun (WGS) entry which is preliminary data.</text>
</comment>
<keyword evidence="1" id="KW-0812">Transmembrane</keyword>
<organism evidence="2 3">
    <name type="scientific">Clostridium ganghwense</name>
    <dbReference type="NCBI Taxonomy" id="312089"/>
    <lineage>
        <taxon>Bacteria</taxon>
        <taxon>Bacillati</taxon>
        <taxon>Bacillota</taxon>
        <taxon>Clostridia</taxon>
        <taxon>Eubacteriales</taxon>
        <taxon>Clostridiaceae</taxon>
        <taxon>Clostridium</taxon>
    </lineage>
</organism>
<accession>A0ABT4CM08</accession>
<dbReference type="RefSeq" id="WP_268048651.1">
    <property type="nucleotide sequence ID" value="NZ_JAPQES010000001.1"/>
</dbReference>
<evidence type="ECO:0000313" key="2">
    <source>
        <dbReference type="EMBL" id="MCY6370089.1"/>
    </source>
</evidence>